<feature type="region of interest" description="Disordered" evidence="3">
    <location>
        <begin position="1"/>
        <end position="20"/>
    </location>
</feature>
<dbReference type="RefSeq" id="XP_041200118.1">
    <property type="nucleotide sequence ID" value="XM_041343173.1"/>
</dbReference>
<feature type="compositionally biased region" description="Polar residues" evidence="3">
    <location>
        <begin position="174"/>
        <end position="190"/>
    </location>
</feature>
<feature type="region of interest" description="Disordered" evidence="3">
    <location>
        <begin position="31"/>
        <end position="347"/>
    </location>
</feature>
<evidence type="ECO:0000256" key="1">
    <source>
        <dbReference type="PROSITE-ProRule" id="PRU00723"/>
    </source>
</evidence>
<evidence type="ECO:0000313" key="5">
    <source>
        <dbReference type="EMBL" id="KAG1827271.1"/>
    </source>
</evidence>
<feature type="compositionally biased region" description="Low complexity" evidence="3">
    <location>
        <begin position="71"/>
        <end position="80"/>
    </location>
</feature>
<dbReference type="InterPro" id="IPR000571">
    <property type="entry name" value="Znf_CCCH"/>
</dbReference>
<feature type="compositionally biased region" description="Polar residues" evidence="3">
    <location>
        <begin position="514"/>
        <end position="523"/>
    </location>
</feature>
<organism evidence="5 6">
    <name type="scientific">Suillus subaureus</name>
    <dbReference type="NCBI Taxonomy" id="48587"/>
    <lineage>
        <taxon>Eukaryota</taxon>
        <taxon>Fungi</taxon>
        <taxon>Dikarya</taxon>
        <taxon>Basidiomycota</taxon>
        <taxon>Agaricomycotina</taxon>
        <taxon>Agaricomycetes</taxon>
        <taxon>Agaricomycetidae</taxon>
        <taxon>Boletales</taxon>
        <taxon>Suillineae</taxon>
        <taxon>Suillaceae</taxon>
        <taxon>Suillus</taxon>
    </lineage>
</organism>
<feature type="compositionally biased region" description="Polar residues" evidence="3">
    <location>
        <begin position="320"/>
        <end position="329"/>
    </location>
</feature>
<sequence>MAQTRCLYFDESGNSRNGGCYTGDQCKYVHPGNPAWDTAQVRAPRGRGMGRGESFGESRGSFGRGRGRGSGSVNMSRSSSAQGWDTGGGHDNNAPSSNSGWAITSTSAKDSSKQANVATASLWDTADPWGMEPASGTKESSSKGGWGESDTWGGNSGTKEPSEGGWGNAPGGDKSSSAWGAAETMNTTSRAQEKPRSSEAMEIYGTWGDTSNNGWGNPPGGDKFASGWGALDTTEMASLAQPKRNDADQENHRFKPSPVPPPPRPPRRGSRAQDDEEDTRPLKMTGTNDVPMINTRWNKKVDTAAPPHAAPSEKPRLPPLQTSALNNATLREPPAPMSTNRSEDDRMDVESWRQDAIAIPEKACDRSPSLLTVTGSVVNRKRKHGGSDLEKKQEIWKDFIRICDRAVRAKVDLAKAEAERQNWRRMQKSTNYSRIGEAGRNRLDGHRAELEKICAGHSDKLSQAISELAEIGDKLKSGIDYEQRYNIGTEVTRYSEEVGAWLSDIRPLLIANATQHPPNTEQPTPHEDEPSEEPSAIPDGLDPLRSRLDKQEEILEELRTVLTLESSNNPLATINNTIDQKIDTLRKDRAEAKAQRAKLPPPKVILPPEATGAIEDVSRKAAELSAAMEAPVNDVAELLIRQNDTQKTQASFKTENEELKELIAKLTETSAANRKLIQEQTEAIQRLRVSLEAASELQRTPPPPAEPPVQVMLDDLRAAVDGVLHGIVSREVVPTINRLRDDCWSENQHFHKEVFEIIWDKIEPSLKIAEAVNRWASRLELSAS</sequence>
<keyword evidence="1" id="KW-0862">Zinc</keyword>
<keyword evidence="1" id="KW-0863">Zinc-finger</keyword>
<dbReference type="PROSITE" id="PS50103">
    <property type="entry name" value="ZF_C3H1"/>
    <property type="match status" value="1"/>
</dbReference>
<gene>
    <name evidence="5" type="ORF">BJ212DRAFT_42723</name>
</gene>
<accession>A0A9P7ENW3</accession>
<dbReference type="OrthoDB" id="2670062at2759"/>
<name>A0A9P7ENW3_9AGAM</name>
<protein>
    <recommendedName>
        <fullName evidence="4">C3H1-type domain-containing protein</fullName>
    </recommendedName>
</protein>
<feature type="compositionally biased region" description="Basic and acidic residues" evidence="3">
    <location>
        <begin position="243"/>
        <end position="253"/>
    </location>
</feature>
<evidence type="ECO:0000313" key="6">
    <source>
        <dbReference type="Proteomes" id="UP000807769"/>
    </source>
</evidence>
<evidence type="ECO:0000256" key="2">
    <source>
        <dbReference type="SAM" id="Coils"/>
    </source>
</evidence>
<feature type="region of interest" description="Disordered" evidence="3">
    <location>
        <begin position="514"/>
        <end position="543"/>
    </location>
</feature>
<keyword evidence="1" id="KW-0479">Metal-binding</keyword>
<evidence type="ECO:0000259" key="4">
    <source>
        <dbReference type="PROSITE" id="PS50103"/>
    </source>
</evidence>
<dbReference type="EMBL" id="JABBWG010000001">
    <property type="protein sequence ID" value="KAG1827271.1"/>
    <property type="molecule type" value="Genomic_DNA"/>
</dbReference>
<feature type="compositionally biased region" description="Polar residues" evidence="3">
    <location>
        <begin position="93"/>
        <end position="119"/>
    </location>
</feature>
<dbReference type="Proteomes" id="UP000807769">
    <property type="component" value="Unassembled WGS sequence"/>
</dbReference>
<keyword evidence="2" id="KW-0175">Coiled coil</keyword>
<evidence type="ECO:0000256" key="3">
    <source>
        <dbReference type="SAM" id="MobiDB-lite"/>
    </source>
</evidence>
<dbReference type="GeneID" id="64637189"/>
<keyword evidence="6" id="KW-1185">Reference proteome</keyword>
<feature type="zinc finger region" description="C3H1-type" evidence="1">
    <location>
        <begin position="1"/>
        <end position="33"/>
    </location>
</feature>
<dbReference type="GO" id="GO:0008270">
    <property type="term" value="F:zinc ion binding"/>
    <property type="evidence" value="ECO:0007669"/>
    <property type="project" value="UniProtKB-KW"/>
</dbReference>
<proteinExistence type="predicted"/>
<dbReference type="AlphaFoldDB" id="A0A9P7ENW3"/>
<feature type="domain" description="C3H1-type" evidence="4">
    <location>
        <begin position="1"/>
        <end position="33"/>
    </location>
</feature>
<comment type="caution">
    <text evidence="5">The sequence shown here is derived from an EMBL/GenBank/DDBJ whole genome shotgun (WGS) entry which is preliminary data.</text>
</comment>
<feature type="coiled-coil region" evidence="2">
    <location>
        <begin position="649"/>
        <end position="697"/>
    </location>
</feature>
<reference evidence="5" key="1">
    <citation type="journal article" date="2020" name="New Phytol.">
        <title>Comparative genomics reveals dynamic genome evolution in host specialist ectomycorrhizal fungi.</title>
        <authorList>
            <person name="Lofgren L.A."/>
            <person name="Nguyen N.H."/>
            <person name="Vilgalys R."/>
            <person name="Ruytinx J."/>
            <person name="Liao H.L."/>
            <person name="Branco S."/>
            <person name="Kuo A."/>
            <person name="LaButti K."/>
            <person name="Lipzen A."/>
            <person name="Andreopoulos W."/>
            <person name="Pangilinan J."/>
            <person name="Riley R."/>
            <person name="Hundley H."/>
            <person name="Na H."/>
            <person name="Barry K."/>
            <person name="Grigoriev I.V."/>
            <person name="Stajich J.E."/>
            <person name="Kennedy P.G."/>
        </authorList>
    </citation>
    <scope>NUCLEOTIDE SEQUENCE</scope>
    <source>
        <strain evidence="5">MN1</strain>
    </source>
</reference>